<accession>F5J2A5</accession>
<dbReference type="SUPFAM" id="SSF48452">
    <property type="entry name" value="TPR-like"/>
    <property type="match status" value="1"/>
</dbReference>
<evidence type="ECO:0008006" key="11">
    <source>
        <dbReference type="Google" id="ProtNLM"/>
    </source>
</evidence>
<organism evidence="9 10">
    <name type="scientific">Dysgonomonas gadei ATCC BAA-286</name>
    <dbReference type="NCBI Taxonomy" id="742766"/>
    <lineage>
        <taxon>Bacteria</taxon>
        <taxon>Pseudomonadati</taxon>
        <taxon>Bacteroidota</taxon>
        <taxon>Bacteroidia</taxon>
        <taxon>Bacteroidales</taxon>
        <taxon>Dysgonomonadaceae</taxon>
        <taxon>Dysgonomonas</taxon>
    </lineage>
</organism>
<feature type="signal peptide" evidence="6">
    <location>
        <begin position="1"/>
        <end position="21"/>
    </location>
</feature>
<gene>
    <name evidence="9" type="ORF">HMPREF9455_03364</name>
</gene>
<keyword evidence="10" id="KW-1185">Reference proteome</keyword>
<dbReference type="InterPro" id="IPR033985">
    <property type="entry name" value="SusD-like_N"/>
</dbReference>
<dbReference type="GO" id="GO:0009279">
    <property type="term" value="C:cell outer membrane"/>
    <property type="evidence" value="ECO:0007669"/>
    <property type="project" value="UniProtKB-SubCell"/>
</dbReference>
<evidence type="ECO:0000256" key="5">
    <source>
        <dbReference type="ARBA" id="ARBA00023237"/>
    </source>
</evidence>
<dbReference type="Proteomes" id="UP000004913">
    <property type="component" value="Unassembled WGS sequence"/>
</dbReference>
<evidence type="ECO:0000256" key="2">
    <source>
        <dbReference type="ARBA" id="ARBA00006275"/>
    </source>
</evidence>
<dbReference type="PROSITE" id="PS51257">
    <property type="entry name" value="PROKAR_LIPOPROTEIN"/>
    <property type="match status" value="1"/>
</dbReference>
<evidence type="ECO:0000259" key="7">
    <source>
        <dbReference type="Pfam" id="PF07980"/>
    </source>
</evidence>
<name>F5J2A5_9BACT</name>
<dbReference type="EMBL" id="ADLV01000039">
    <property type="protein sequence ID" value="EGK00225.1"/>
    <property type="molecule type" value="Genomic_DNA"/>
</dbReference>
<dbReference type="Pfam" id="PF07980">
    <property type="entry name" value="SusD_RagB"/>
    <property type="match status" value="1"/>
</dbReference>
<protein>
    <recommendedName>
        <fullName evidence="11">RagB/SusD domain-containing protein</fullName>
    </recommendedName>
</protein>
<feature type="chain" id="PRO_5003329096" description="RagB/SusD domain-containing protein" evidence="6">
    <location>
        <begin position="22"/>
        <end position="662"/>
    </location>
</feature>
<feature type="domain" description="RagB/SusD" evidence="7">
    <location>
        <begin position="337"/>
        <end position="660"/>
    </location>
</feature>
<dbReference type="Gene3D" id="1.25.40.390">
    <property type="match status" value="1"/>
</dbReference>
<evidence type="ECO:0000313" key="10">
    <source>
        <dbReference type="Proteomes" id="UP000004913"/>
    </source>
</evidence>
<dbReference type="eggNOG" id="COG0614">
    <property type="taxonomic scope" value="Bacteria"/>
</dbReference>
<evidence type="ECO:0000259" key="8">
    <source>
        <dbReference type="Pfam" id="PF14322"/>
    </source>
</evidence>
<dbReference type="RefSeq" id="WP_006800897.1">
    <property type="nucleotide sequence ID" value="NZ_GL891988.1"/>
</dbReference>
<dbReference type="OrthoDB" id="724176at2"/>
<evidence type="ECO:0000256" key="6">
    <source>
        <dbReference type="SAM" id="SignalP"/>
    </source>
</evidence>
<evidence type="ECO:0000313" key="9">
    <source>
        <dbReference type="EMBL" id="EGK00225.1"/>
    </source>
</evidence>
<dbReference type="STRING" id="742766.HMPREF9455_03364"/>
<keyword evidence="3 6" id="KW-0732">Signal</keyword>
<evidence type="ECO:0000256" key="3">
    <source>
        <dbReference type="ARBA" id="ARBA00022729"/>
    </source>
</evidence>
<dbReference type="InterPro" id="IPR011990">
    <property type="entry name" value="TPR-like_helical_dom_sf"/>
</dbReference>
<proteinExistence type="inferred from homology"/>
<dbReference type="AlphaFoldDB" id="F5J2A5"/>
<comment type="subcellular location">
    <subcellularLocation>
        <location evidence="1">Cell outer membrane</location>
    </subcellularLocation>
</comment>
<comment type="caution">
    <text evidence="9">The sequence shown here is derived from an EMBL/GenBank/DDBJ whole genome shotgun (WGS) entry which is preliminary data.</text>
</comment>
<dbReference type="InterPro" id="IPR012944">
    <property type="entry name" value="SusD_RagB_dom"/>
</dbReference>
<feature type="domain" description="SusD-like N-terminal" evidence="8">
    <location>
        <begin position="82"/>
        <end position="229"/>
    </location>
</feature>
<sequence>MKNKIKILAVNLFIISLMSSCDFLNVEDNFKDTLSYDSVFVSKRNIERYLWATAAEFPDEGKILFYGYTPGPVATDEAFTTFKSDQFKGMAFVLGEVTPDNLQGLGKWSEMYKIIRKANIIFNRIDEAKDMNTTDKFEILAYNRFMRAYAYYNLLMDYGPLVILGDKVLDSNESAEYYNTHRSTYDESIEYVCNELEAAAVHLPPTVAISQFGRPTKGAAYGLIARLRLQHASPLYNGGTAAKTYFGSWTRKVDGAHYVSQEYHEDRWALAAAATARIIKMTHPKYELYTIKKDANTPQLPANVPNAEFPLGAGGIDHFKSYSDMFTGEAIPQTNPEFIWGRMSDGVKEVTRHSFNIEIMGGWNGMCITQKVVDKYRMVDGRTISNSSAQYPYSEDGMTSTGRKTFSGYILNNGISNMYANREMRFYASVGFSRRFWTANSTSESNRKNLTITYDRAGNSGRYSGENIANDYPSTGYVITKFIHESDAWKGDGSQRVDKPFPIIRYAEILLAHAEALNNLQGTYNITLPDGFEYIASRNTNEIAEAFNQVRYRAGLPGLTTGELSDRNTIQSLIEDELMVEFLFENRRYYDVRRWGIYEETEREPITGMDVESTEPGYYNKVIVNHSRVRTRVVNKRLVYLPIPRTEIRKVRDLDQNPGWPN</sequence>
<comment type="similarity">
    <text evidence="2">Belongs to the SusD family.</text>
</comment>
<evidence type="ECO:0000256" key="4">
    <source>
        <dbReference type="ARBA" id="ARBA00023136"/>
    </source>
</evidence>
<keyword evidence="5" id="KW-0998">Cell outer membrane</keyword>
<dbReference type="Pfam" id="PF14322">
    <property type="entry name" value="SusD-like_3"/>
    <property type="match status" value="1"/>
</dbReference>
<reference evidence="9 10" key="1">
    <citation type="submission" date="2011-04" db="EMBL/GenBank/DDBJ databases">
        <title>The Genome Sequence of Dysgonomonas gadei ATCC BAA-286.</title>
        <authorList>
            <consortium name="The Broad Institute Genome Sequencing Platform"/>
            <person name="Earl A."/>
            <person name="Ward D."/>
            <person name="Feldgarden M."/>
            <person name="Gevers D."/>
            <person name="Pudlo N."/>
            <person name="Martens E."/>
            <person name="Allen-Vercoe E."/>
            <person name="Young S.K."/>
            <person name="Zeng Q."/>
            <person name="Gargeya S."/>
            <person name="Fitzgerald M."/>
            <person name="Haas B."/>
            <person name="Abouelleil A."/>
            <person name="Alvarado L."/>
            <person name="Arachchi H.M."/>
            <person name="Berlin A."/>
            <person name="Brown A."/>
            <person name="Chapman S.B."/>
            <person name="Chen Z."/>
            <person name="Dunbar C."/>
            <person name="Freedman E."/>
            <person name="Gearin G."/>
            <person name="Gellesch M."/>
            <person name="Goldberg J."/>
            <person name="Griggs A."/>
            <person name="Gujja S."/>
            <person name="Heiman D."/>
            <person name="Howarth C."/>
            <person name="Larson L."/>
            <person name="Lui A."/>
            <person name="MacDonald P.J.P."/>
            <person name="Mehta T."/>
            <person name="Montmayeur A."/>
            <person name="Murphy C."/>
            <person name="Neiman D."/>
            <person name="Pearson M."/>
            <person name="Priest M."/>
            <person name="Roberts A."/>
            <person name="Saif S."/>
            <person name="Shea T."/>
            <person name="Shenoy N."/>
            <person name="Sisk P."/>
            <person name="Stolte C."/>
            <person name="Sykes S."/>
            <person name="Yandava C."/>
            <person name="Wortman J."/>
            <person name="Nusbaum C."/>
            <person name="Birren B."/>
        </authorList>
    </citation>
    <scope>NUCLEOTIDE SEQUENCE [LARGE SCALE GENOMIC DNA]</scope>
    <source>
        <strain evidence="9 10">ATCC BAA-286</strain>
    </source>
</reference>
<evidence type="ECO:0000256" key="1">
    <source>
        <dbReference type="ARBA" id="ARBA00004442"/>
    </source>
</evidence>
<keyword evidence="4" id="KW-0472">Membrane</keyword>
<dbReference type="HOGENOM" id="CLU_015553_0_3_10"/>